<evidence type="ECO:0000256" key="1">
    <source>
        <dbReference type="SAM" id="MobiDB-lite"/>
    </source>
</evidence>
<feature type="region of interest" description="Disordered" evidence="1">
    <location>
        <begin position="194"/>
        <end position="231"/>
    </location>
</feature>
<proteinExistence type="predicted"/>
<feature type="compositionally biased region" description="Polar residues" evidence="1">
    <location>
        <begin position="103"/>
        <end position="114"/>
    </location>
</feature>
<dbReference type="AlphaFoldDB" id="A0A9P0QW61"/>
<feature type="compositionally biased region" description="Acidic residues" evidence="1">
    <location>
        <begin position="194"/>
        <end position="218"/>
    </location>
</feature>
<dbReference type="InterPro" id="IPR037738">
    <property type="entry name" value="Ecm13-like"/>
</dbReference>
<keyword evidence="3" id="KW-1185">Reference proteome</keyword>
<evidence type="ECO:0000313" key="3">
    <source>
        <dbReference type="Proteomes" id="UP000837801"/>
    </source>
</evidence>
<accession>A0A9P0QW61</accession>
<feature type="region of interest" description="Disordered" evidence="1">
    <location>
        <begin position="57"/>
        <end position="157"/>
    </location>
</feature>
<evidence type="ECO:0000313" key="2">
    <source>
        <dbReference type="EMBL" id="CAH2355739.1"/>
    </source>
</evidence>
<name>A0A9P0QW61_9ASCO</name>
<feature type="compositionally biased region" description="Acidic residues" evidence="1">
    <location>
        <begin position="119"/>
        <end position="151"/>
    </location>
</feature>
<comment type="caution">
    <text evidence="2">The sequence shown here is derived from an EMBL/GenBank/DDBJ whole genome shotgun (WGS) entry which is preliminary data.</text>
</comment>
<dbReference type="PANTHER" id="PTHR36826:SF1">
    <property type="entry name" value="PROTEIN ECM13"/>
    <property type="match status" value="1"/>
</dbReference>
<dbReference type="Proteomes" id="UP000837801">
    <property type="component" value="Unassembled WGS sequence"/>
</dbReference>
<organism evidence="2 3">
    <name type="scientific">[Candida] railenensis</name>
    <dbReference type="NCBI Taxonomy" id="45579"/>
    <lineage>
        <taxon>Eukaryota</taxon>
        <taxon>Fungi</taxon>
        <taxon>Dikarya</taxon>
        <taxon>Ascomycota</taxon>
        <taxon>Saccharomycotina</taxon>
        <taxon>Pichiomycetes</taxon>
        <taxon>Debaryomycetaceae</taxon>
        <taxon>Kurtzmaniella</taxon>
    </lineage>
</organism>
<dbReference type="OrthoDB" id="5431245at2759"/>
<dbReference type="EMBL" id="CAKXYY010000032">
    <property type="protein sequence ID" value="CAH2355739.1"/>
    <property type="molecule type" value="Genomic_DNA"/>
</dbReference>
<gene>
    <name evidence="2" type="ORF">CLIB1423_32S00958</name>
</gene>
<feature type="compositionally biased region" description="Acidic residues" evidence="1">
    <location>
        <begin position="67"/>
        <end position="93"/>
    </location>
</feature>
<reference evidence="2" key="1">
    <citation type="submission" date="2022-03" db="EMBL/GenBank/DDBJ databases">
        <authorList>
            <person name="Legras J.-L."/>
            <person name="Devillers H."/>
            <person name="Grondin C."/>
        </authorList>
    </citation>
    <scope>NUCLEOTIDE SEQUENCE</scope>
    <source>
        <strain evidence="2">CLIB 1423</strain>
    </source>
</reference>
<sequence length="301" mass="34203">MSASMTFAQSYILASRVRSKLTKEASNPKSSLRVLVTQANMLDNLMDHIATETAKRNQKLRAVSMQEDNEEAIDSDSDTESDSEDEEEEEEFEVGQSRRVSFDLSTSRGRQLHTSVAEYEVESDSDSEDSDFDSDSDSDYYYSSDDEEISEGTDSAQYGAAEALDQLRRSAGATQSMFKELPSVNLHYLSPIREEEEAEDESDVSDDQTADDDEEEVNDNGVPGLCRSLSLSDDEDFESEHYKLEHSSQYYKPRYQESIDGRLFKSNYKSDHMQHGQIPHLNHQHVNHQRHNAIMSMESIL</sequence>
<dbReference type="PANTHER" id="PTHR36826">
    <property type="entry name" value="PROTEIN ECM13"/>
    <property type="match status" value="1"/>
</dbReference>
<protein>
    <submittedName>
        <fullName evidence="2">Uncharacterized protein</fullName>
    </submittedName>
</protein>